<dbReference type="EMBL" id="QTTT01000001">
    <property type="protein sequence ID" value="REE95780.1"/>
    <property type="molecule type" value="Genomic_DNA"/>
</dbReference>
<dbReference type="AlphaFoldDB" id="A0A3D9SMY8"/>
<accession>A0A3D9SMY8</accession>
<gene>
    <name evidence="4" type="ORF">DFJ69_1191</name>
</gene>
<dbReference type="GO" id="GO:0031412">
    <property type="term" value="P:gas vesicle organization"/>
    <property type="evidence" value="ECO:0007669"/>
    <property type="project" value="InterPro"/>
</dbReference>
<sequence length="247" mass="27311">MSVQYVYGVTSADLELPPDLRGIDDREAALVRHAGCAVIAGPVDTDRALGTRDDLFAHQRVLEAVAADGAPVLPFRFGAVLPDRDAIVSELLEPNRESFAEELERIQGHVQLTLKGRYVEEVILGEILRERPEIAGLREELHGVSPEAGYYDRVRLGELIAQALEEKATADADHALELLAPHAERTVAHTPRRTEEILDAAFLVRRDARERFERAVDELGGRWDGRVRLRLVGPLPPYDFAESGGEG</sequence>
<comment type="similarity">
    <text evidence="3">Belongs to the gas vesicle GvpF/GvpL family.</text>
</comment>
<evidence type="ECO:0000313" key="5">
    <source>
        <dbReference type="Proteomes" id="UP000256661"/>
    </source>
</evidence>
<evidence type="ECO:0000256" key="3">
    <source>
        <dbReference type="ARBA" id="ARBA00035643"/>
    </source>
</evidence>
<reference evidence="4 5" key="1">
    <citation type="submission" date="2018-08" db="EMBL/GenBank/DDBJ databases">
        <title>Sequencing the genomes of 1000 actinobacteria strains.</title>
        <authorList>
            <person name="Klenk H.-P."/>
        </authorList>
    </citation>
    <scope>NUCLEOTIDE SEQUENCE [LARGE SCALE GENOMIC DNA]</scope>
    <source>
        <strain evidence="4 5">DSM 43927</strain>
    </source>
</reference>
<dbReference type="OrthoDB" id="3867411at2"/>
<evidence type="ECO:0000256" key="1">
    <source>
        <dbReference type="ARBA" id="ARBA00022987"/>
    </source>
</evidence>
<dbReference type="Proteomes" id="UP000256661">
    <property type="component" value="Unassembled WGS sequence"/>
</dbReference>
<keyword evidence="5" id="KW-1185">Reference proteome</keyword>
<protein>
    <submittedName>
        <fullName evidence="4">Gas vesicle protein GvpL/GvpF</fullName>
    </submittedName>
</protein>
<comment type="subcellular location">
    <subcellularLocation>
        <location evidence="2">Gas vesicle</location>
    </subcellularLocation>
</comment>
<organism evidence="4 5">
    <name type="scientific">Thermomonospora umbrina</name>
    <dbReference type="NCBI Taxonomy" id="111806"/>
    <lineage>
        <taxon>Bacteria</taxon>
        <taxon>Bacillati</taxon>
        <taxon>Actinomycetota</taxon>
        <taxon>Actinomycetes</taxon>
        <taxon>Streptosporangiales</taxon>
        <taxon>Thermomonosporaceae</taxon>
        <taxon>Thermomonospora</taxon>
    </lineage>
</organism>
<dbReference type="GO" id="GO:0031411">
    <property type="term" value="C:gas vesicle"/>
    <property type="evidence" value="ECO:0007669"/>
    <property type="project" value="UniProtKB-SubCell"/>
</dbReference>
<comment type="caution">
    <text evidence="4">The sequence shown here is derived from an EMBL/GenBank/DDBJ whole genome shotgun (WGS) entry which is preliminary data.</text>
</comment>
<proteinExistence type="inferred from homology"/>
<dbReference type="Pfam" id="PF06386">
    <property type="entry name" value="GvpL_GvpF"/>
    <property type="match status" value="1"/>
</dbReference>
<dbReference type="PANTHER" id="PTHR36852:SF1">
    <property type="entry name" value="PROTEIN GVPL 2"/>
    <property type="match status" value="1"/>
</dbReference>
<dbReference type="InterPro" id="IPR009430">
    <property type="entry name" value="GvpL/GvpF"/>
</dbReference>
<keyword evidence="1" id="KW-0304">Gas vesicle</keyword>
<dbReference type="RefSeq" id="WP_116021522.1">
    <property type="nucleotide sequence ID" value="NZ_QTTT01000001.1"/>
</dbReference>
<evidence type="ECO:0000256" key="2">
    <source>
        <dbReference type="ARBA" id="ARBA00035108"/>
    </source>
</evidence>
<name>A0A3D9SMY8_9ACTN</name>
<dbReference type="PANTHER" id="PTHR36852">
    <property type="entry name" value="PROTEIN GVPL 2"/>
    <property type="match status" value="1"/>
</dbReference>
<evidence type="ECO:0000313" key="4">
    <source>
        <dbReference type="EMBL" id="REE95780.1"/>
    </source>
</evidence>